<dbReference type="SFLD" id="SFLDG01129">
    <property type="entry name" value="C1.5:_HAD__Beta-PGM__Phosphata"/>
    <property type="match status" value="1"/>
</dbReference>
<dbReference type="NCBIfam" id="TIGR01509">
    <property type="entry name" value="HAD-SF-IA-v3"/>
    <property type="match status" value="1"/>
</dbReference>
<keyword evidence="4" id="KW-0460">Magnesium</keyword>
<evidence type="ECO:0000256" key="1">
    <source>
        <dbReference type="ARBA" id="ARBA00001946"/>
    </source>
</evidence>
<keyword evidence="6" id="KW-1185">Reference proteome</keyword>
<dbReference type="RefSeq" id="WP_201684578.1">
    <property type="nucleotide sequence ID" value="NZ_JAEQNA010000005.1"/>
</dbReference>
<dbReference type="Gene3D" id="1.10.150.240">
    <property type="entry name" value="Putative phosphatase, domain 2"/>
    <property type="match status" value="1"/>
</dbReference>
<dbReference type="GO" id="GO:0003824">
    <property type="term" value="F:catalytic activity"/>
    <property type="evidence" value="ECO:0007669"/>
    <property type="project" value="UniProtKB-ARBA"/>
</dbReference>
<evidence type="ECO:0000313" key="5">
    <source>
        <dbReference type="EMBL" id="MBL0421500.1"/>
    </source>
</evidence>
<dbReference type="Gene3D" id="3.40.50.1000">
    <property type="entry name" value="HAD superfamily/HAD-like"/>
    <property type="match status" value="1"/>
</dbReference>
<name>A0A936ZUP7_9BURK</name>
<proteinExistence type="inferred from homology"/>
<evidence type="ECO:0000256" key="3">
    <source>
        <dbReference type="ARBA" id="ARBA00022723"/>
    </source>
</evidence>
<dbReference type="AlphaFoldDB" id="A0A936ZUP7"/>
<evidence type="ECO:0000313" key="6">
    <source>
        <dbReference type="Proteomes" id="UP000613011"/>
    </source>
</evidence>
<dbReference type="PANTHER" id="PTHR46193:SF10">
    <property type="entry name" value="6-PHOSPHOGLUCONATE PHOSPHATASE"/>
    <property type="match status" value="1"/>
</dbReference>
<accession>A0A936ZUP7</accession>
<dbReference type="EMBL" id="JAEQNA010000005">
    <property type="protein sequence ID" value="MBL0421500.1"/>
    <property type="molecule type" value="Genomic_DNA"/>
</dbReference>
<dbReference type="PANTHER" id="PTHR46193">
    <property type="entry name" value="6-PHOSPHOGLUCONATE PHOSPHATASE"/>
    <property type="match status" value="1"/>
</dbReference>
<dbReference type="InterPro" id="IPR023214">
    <property type="entry name" value="HAD_sf"/>
</dbReference>
<dbReference type="InterPro" id="IPR023198">
    <property type="entry name" value="PGP-like_dom2"/>
</dbReference>
<comment type="cofactor">
    <cofactor evidence="1">
        <name>Mg(2+)</name>
        <dbReference type="ChEBI" id="CHEBI:18420"/>
    </cofactor>
</comment>
<dbReference type="InterPro" id="IPR006439">
    <property type="entry name" value="HAD-SF_hydro_IA"/>
</dbReference>
<dbReference type="SUPFAM" id="SSF56784">
    <property type="entry name" value="HAD-like"/>
    <property type="match status" value="1"/>
</dbReference>
<comment type="similarity">
    <text evidence="2">Belongs to the HAD-like hydrolase superfamily. CbbY/CbbZ/Gph/YieH family.</text>
</comment>
<evidence type="ECO:0000256" key="2">
    <source>
        <dbReference type="ARBA" id="ARBA00006171"/>
    </source>
</evidence>
<dbReference type="InterPro" id="IPR036412">
    <property type="entry name" value="HAD-like_sf"/>
</dbReference>
<protein>
    <submittedName>
        <fullName evidence="5">HAD family phosphatase</fullName>
    </submittedName>
</protein>
<sequence>MPLYQATLFDCDGVLVDSEGITHAVLSELMAELDWCVSPEECARIFGGKGVVEERVLIETRTGRPLPPEWVAQFRSRRDAELRRSLRPIPHALEAVARAHAAYGERMAVASGAYRSKVEMQLRLCGLSGYFEGRVFSGQEQARSKPHPDVYLAAAAALGVDPRACVVIEDTVTGVAAGVAAGATVLGYCPRTAAISDAGALVAAGAARVIADLRELDALI</sequence>
<dbReference type="Pfam" id="PF00702">
    <property type="entry name" value="Hydrolase"/>
    <property type="match status" value="1"/>
</dbReference>
<reference evidence="5" key="1">
    <citation type="submission" date="2021-01" db="EMBL/GenBank/DDBJ databases">
        <title>Ramlibacter sp. strain AW1 16S ribosomal RNA gene Genome sequencing and assembly.</title>
        <authorList>
            <person name="Kang M."/>
        </authorList>
    </citation>
    <scope>NUCLEOTIDE SEQUENCE</scope>
    <source>
        <strain evidence="5">AW1</strain>
    </source>
</reference>
<dbReference type="Proteomes" id="UP000613011">
    <property type="component" value="Unassembled WGS sequence"/>
</dbReference>
<gene>
    <name evidence="5" type="ORF">JI739_14170</name>
</gene>
<evidence type="ECO:0000256" key="4">
    <source>
        <dbReference type="ARBA" id="ARBA00022842"/>
    </source>
</evidence>
<organism evidence="5 6">
    <name type="scientific">Ramlibacter aurantiacus</name>
    <dbReference type="NCBI Taxonomy" id="2801330"/>
    <lineage>
        <taxon>Bacteria</taxon>
        <taxon>Pseudomonadati</taxon>
        <taxon>Pseudomonadota</taxon>
        <taxon>Betaproteobacteria</taxon>
        <taxon>Burkholderiales</taxon>
        <taxon>Comamonadaceae</taxon>
        <taxon>Ramlibacter</taxon>
    </lineage>
</organism>
<comment type="caution">
    <text evidence="5">The sequence shown here is derived from an EMBL/GenBank/DDBJ whole genome shotgun (WGS) entry which is preliminary data.</text>
</comment>
<dbReference type="SFLD" id="SFLDS00003">
    <property type="entry name" value="Haloacid_Dehalogenase"/>
    <property type="match status" value="1"/>
</dbReference>
<dbReference type="InterPro" id="IPR051600">
    <property type="entry name" value="Beta-PGM-like"/>
</dbReference>
<keyword evidence="3" id="KW-0479">Metal-binding</keyword>
<dbReference type="GO" id="GO:0046872">
    <property type="term" value="F:metal ion binding"/>
    <property type="evidence" value="ECO:0007669"/>
    <property type="project" value="UniProtKB-KW"/>
</dbReference>